<feature type="non-terminal residue" evidence="1">
    <location>
        <position position="73"/>
    </location>
</feature>
<proteinExistence type="predicted"/>
<organism evidence="1 2">
    <name type="scientific">Nitrosospira multiformis</name>
    <dbReference type="NCBI Taxonomy" id="1231"/>
    <lineage>
        <taxon>Bacteria</taxon>
        <taxon>Pseudomonadati</taxon>
        <taxon>Pseudomonadota</taxon>
        <taxon>Betaproteobacteria</taxon>
        <taxon>Nitrosomonadales</taxon>
        <taxon>Nitrosomonadaceae</taxon>
        <taxon>Nitrosospira</taxon>
    </lineage>
</organism>
<sequence length="73" mass="8222">MSAITPETIAVGHKRESSASSRAYDMSEWYDSRFYKLGLLPILGIELLHRAGCFLAPGDHPRHQLYTQPYTAV</sequence>
<gene>
    <name evidence="1" type="ORF">SAMN05216417_12151</name>
</gene>
<dbReference type="AlphaFoldDB" id="A0A1I7IM73"/>
<protein>
    <recommendedName>
        <fullName evidence="3">Methane/ammonia monooxygenase subunit C</fullName>
    </recommendedName>
</protein>
<accession>A0A1I7IM73</accession>
<evidence type="ECO:0008006" key="3">
    <source>
        <dbReference type="Google" id="ProtNLM"/>
    </source>
</evidence>
<evidence type="ECO:0000313" key="1">
    <source>
        <dbReference type="EMBL" id="SFU74002.1"/>
    </source>
</evidence>
<evidence type="ECO:0000313" key="2">
    <source>
        <dbReference type="Proteomes" id="UP000182649"/>
    </source>
</evidence>
<reference evidence="1 2" key="1">
    <citation type="submission" date="2016-10" db="EMBL/GenBank/DDBJ databases">
        <authorList>
            <person name="de Groot N.N."/>
        </authorList>
    </citation>
    <scope>NUCLEOTIDE SEQUENCE [LARGE SCALE GENOMIC DNA]</scope>
    <source>
        <strain evidence="1 2">Nl14</strain>
    </source>
</reference>
<dbReference type="EMBL" id="FPBZ01000021">
    <property type="protein sequence ID" value="SFU74002.1"/>
    <property type="molecule type" value="Genomic_DNA"/>
</dbReference>
<name>A0A1I7IM73_9PROT</name>
<dbReference type="Proteomes" id="UP000182649">
    <property type="component" value="Unassembled WGS sequence"/>
</dbReference>